<protein>
    <submittedName>
        <fullName evidence="1">Uncharacterized protein</fullName>
    </submittedName>
</protein>
<sequence>MRFILDFFSNEYGLQQVAITNIRHLVSPNSSQNESDPRKTSVIFRVNAADLQARVDKTPEPLEPAITDVRGLDIKIKDTVKQSFSEFEEELKKDIDVKFMDIETRVSKLEQTSSTAADPALLQKPIDCR</sequence>
<dbReference type="EMBL" id="JAVRJZ010000015">
    <property type="protein sequence ID" value="KAK2712038.1"/>
    <property type="molecule type" value="Genomic_DNA"/>
</dbReference>
<comment type="caution">
    <text evidence="1">The sequence shown here is derived from an EMBL/GenBank/DDBJ whole genome shotgun (WGS) entry which is preliminary data.</text>
</comment>
<name>A0AA88HN93_ARTSF</name>
<dbReference type="AlphaFoldDB" id="A0AA88HN93"/>
<keyword evidence="2" id="KW-1185">Reference proteome</keyword>
<gene>
    <name evidence="1" type="ORF">QYM36_010914</name>
</gene>
<organism evidence="1 2">
    <name type="scientific">Artemia franciscana</name>
    <name type="common">Brine shrimp</name>
    <name type="synonym">Artemia sanfranciscana</name>
    <dbReference type="NCBI Taxonomy" id="6661"/>
    <lineage>
        <taxon>Eukaryota</taxon>
        <taxon>Metazoa</taxon>
        <taxon>Ecdysozoa</taxon>
        <taxon>Arthropoda</taxon>
        <taxon>Crustacea</taxon>
        <taxon>Branchiopoda</taxon>
        <taxon>Anostraca</taxon>
        <taxon>Artemiidae</taxon>
        <taxon>Artemia</taxon>
    </lineage>
</organism>
<accession>A0AA88HN93</accession>
<proteinExistence type="predicted"/>
<evidence type="ECO:0000313" key="2">
    <source>
        <dbReference type="Proteomes" id="UP001187531"/>
    </source>
</evidence>
<dbReference type="Proteomes" id="UP001187531">
    <property type="component" value="Unassembled WGS sequence"/>
</dbReference>
<reference evidence="1" key="1">
    <citation type="submission" date="2023-07" db="EMBL/GenBank/DDBJ databases">
        <title>Chromosome-level genome assembly of Artemia franciscana.</title>
        <authorList>
            <person name="Jo E."/>
        </authorList>
    </citation>
    <scope>NUCLEOTIDE SEQUENCE</scope>
    <source>
        <tissue evidence="1">Whole body</tissue>
    </source>
</reference>
<evidence type="ECO:0000313" key="1">
    <source>
        <dbReference type="EMBL" id="KAK2712038.1"/>
    </source>
</evidence>